<evidence type="ECO:0000313" key="1">
    <source>
        <dbReference type="EMBL" id="MBB3150033.1"/>
    </source>
</evidence>
<organism evidence="1 2">
    <name type="scientific">Paenibacillus endophyticus</name>
    <dbReference type="NCBI Taxonomy" id="1294268"/>
    <lineage>
        <taxon>Bacteria</taxon>
        <taxon>Bacillati</taxon>
        <taxon>Bacillota</taxon>
        <taxon>Bacilli</taxon>
        <taxon>Bacillales</taxon>
        <taxon>Paenibacillaceae</taxon>
        <taxon>Paenibacillus</taxon>
    </lineage>
</organism>
<sequence>MLWVRSNLRRESSGVWCEAGLNALISALGFLTKRFCQNLLVKHSKVLRYSVRDEPIGLA</sequence>
<gene>
    <name evidence="1" type="ORF">FHS16_000065</name>
</gene>
<dbReference type="AlphaFoldDB" id="A0A7W5C2J1"/>
<evidence type="ECO:0000313" key="2">
    <source>
        <dbReference type="Proteomes" id="UP000518605"/>
    </source>
</evidence>
<accession>A0A7W5C2J1</accession>
<name>A0A7W5C2J1_9BACL</name>
<proteinExistence type="predicted"/>
<dbReference type="Proteomes" id="UP000518605">
    <property type="component" value="Unassembled WGS sequence"/>
</dbReference>
<protein>
    <submittedName>
        <fullName evidence="1">Uncharacterized protein</fullName>
    </submittedName>
</protein>
<reference evidence="1 2" key="1">
    <citation type="submission" date="2020-08" db="EMBL/GenBank/DDBJ databases">
        <title>Genomic Encyclopedia of Type Strains, Phase III (KMG-III): the genomes of soil and plant-associated and newly described type strains.</title>
        <authorList>
            <person name="Whitman W."/>
        </authorList>
    </citation>
    <scope>NUCLEOTIDE SEQUENCE [LARGE SCALE GENOMIC DNA]</scope>
    <source>
        <strain evidence="1 2">CECT 8234</strain>
    </source>
</reference>
<dbReference type="EMBL" id="JACHXW010000001">
    <property type="protein sequence ID" value="MBB3150033.1"/>
    <property type="molecule type" value="Genomic_DNA"/>
</dbReference>
<comment type="caution">
    <text evidence="1">The sequence shown here is derived from an EMBL/GenBank/DDBJ whole genome shotgun (WGS) entry which is preliminary data.</text>
</comment>
<keyword evidence="2" id="KW-1185">Reference proteome</keyword>